<dbReference type="GO" id="GO:0032587">
    <property type="term" value="C:ruffle membrane"/>
    <property type="evidence" value="ECO:0007669"/>
    <property type="project" value="TreeGrafter"/>
</dbReference>
<proteinExistence type="inferred from homology"/>
<dbReference type="CDD" id="cd01210">
    <property type="entry name" value="PTB_EPS8"/>
    <property type="match status" value="1"/>
</dbReference>
<dbReference type="PROSITE" id="PS50002">
    <property type="entry name" value="SH3"/>
    <property type="match status" value="1"/>
</dbReference>
<sequence>MAPHRPHKLCWALKTPMICPQFPWPLSPLFSFTSPEASPKRSAKSIYEQRKRYSTEVMADVSQYPVNHLVTFCLGEEDGVHTVEDASRKLALMDSQGRVWAQDMLLRVSPKHVALLDPVSKVPRGTRVEGAAWTEPTKEELESYPLSAIVRCDTVIPPGQSCSLLLLVCQEPERTQPDVHFFQGLRLGAELIREDIQGALHNYRSGRGERRAAALRATRKELQCHPSPAAETPPLQHRPTVRAAINTVEPAAGRGRPQADPIPETAEMRRPGRAEVCSSADPTYRDLGPCGPDLASLQAEREVDILNHVFDDVETFVSRLQKSAEATRVLEHRERSRRTRHREAGGEEAPPSGNPEHPLPVHSQISILSLGSPLAPPASLTPYRDLTGSLPLSSTLPDAVCMCPITARASLPTEGLLTLRAKPPSEAEFIDVLQKIKYAFSLLARLRSNIANPSSPELLHFLFGPLQMIVDTSGGPQFASCVRRPHLTSEAVALLWDNVTQLENTLWTSLGDSWTRPGIPEDPLPLLGCRMELPSEEGPPYRPEFYSGWEPTATDPQGRTWEDPVEKQLQHERRRQQQSTPQVAVNGHQDQEPEAEPQGLEPAGKWVLCNYDFQARNSSELSVKQWDILEVLDDQRKWWKVRDQRGQEGYVPYNILTPHPGPWGGRSLENSTPSPPPPPVSAPAPAPHPPPASALAPALPPPSASAPAPPPPPPPAPVPTLAPAPGARPARTQAPTPSRSPRDSCESLNNLDSGKKEKFSQMLSINEELQARLAQGLTGPSRAAPGPRTPELRAPEPQLSPRSNASEVRAWLQGKGFSSGTVAALGALSGAQLFSLQKDKFRALSPEEGARVYSQITVQRSLLEDKEKVSELEAVMKKQKKRMEDEVETEVI</sequence>
<evidence type="ECO:0000313" key="15">
    <source>
        <dbReference type="Proteomes" id="UP000248483"/>
    </source>
</evidence>
<evidence type="ECO:0000313" key="16">
    <source>
        <dbReference type="RefSeq" id="XP_030617139.1"/>
    </source>
</evidence>
<keyword evidence="5" id="KW-0597">Phosphoprotein</keyword>
<feature type="compositionally biased region" description="Pro residues" evidence="13">
    <location>
        <begin position="673"/>
        <end position="722"/>
    </location>
</feature>
<evidence type="ECO:0000256" key="13">
    <source>
        <dbReference type="SAM" id="MobiDB-lite"/>
    </source>
</evidence>
<dbReference type="CDD" id="cd09540">
    <property type="entry name" value="SAM_EPS8-like"/>
    <property type="match status" value="1"/>
</dbReference>
<dbReference type="AlphaFoldDB" id="A0A7F8K6P7"/>
<dbReference type="PANTHER" id="PTHR12287:SF19">
    <property type="entry name" value="EPIDERMAL GROWTH FACTOR RECEPTOR KINASE SUBSTRATE 8-LIKE PROTEIN 1"/>
    <property type="match status" value="1"/>
</dbReference>
<dbReference type="Gene3D" id="2.30.29.30">
    <property type="entry name" value="Pleckstrin-homology domain (PH domain)/Phosphotyrosine-binding domain (PTB)"/>
    <property type="match status" value="1"/>
</dbReference>
<dbReference type="InterPro" id="IPR033928">
    <property type="entry name" value="EPS8_PTB"/>
</dbReference>
<dbReference type="RefSeq" id="XP_030617139.1">
    <property type="nucleotide sequence ID" value="XM_030761279.1"/>
</dbReference>
<feature type="region of interest" description="Disordered" evidence="13">
    <location>
        <begin position="323"/>
        <end position="361"/>
    </location>
</feature>
<accession>A0A7F8K6P7</accession>
<evidence type="ECO:0000256" key="12">
    <source>
        <dbReference type="SAM" id="Coils"/>
    </source>
</evidence>
<evidence type="ECO:0000259" key="14">
    <source>
        <dbReference type="PROSITE" id="PS50002"/>
    </source>
</evidence>
<reference evidence="16" key="1">
    <citation type="submission" date="2025-08" db="UniProtKB">
        <authorList>
            <consortium name="RefSeq"/>
        </authorList>
    </citation>
    <scope>IDENTIFICATION</scope>
    <source>
        <tissue evidence="16">Blood</tissue>
    </source>
</reference>
<dbReference type="SUPFAM" id="SSF50729">
    <property type="entry name" value="PH domain-like"/>
    <property type="match status" value="1"/>
</dbReference>
<dbReference type="CTD" id="54869"/>
<dbReference type="SUPFAM" id="SSF50044">
    <property type="entry name" value="SH3-domain"/>
    <property type="match status" value="1"/>
</dbReference>
<feature type="domain" description="SH3" evidence="14">
    <location>
        <begin position="602"/>
        <end position="661"/>
    </location>
</feature>
<organism evidence="15 16">
    <name type="scientific">Delphinapterus leucas</name>
    <name type="common">Beluga whale</name>
    <dbReference type="NCBI Taxonomy" id="9749"/>
    <lineage>
        <taxon>Eukaryota</taxon>
        <taxon>Metazoa</taxon>
        <taxon>Chordata</taxon>
        <taxon>Craniata</taxon>
        <taxon>Vertebrata</taxon>
        <taxon>Euteleostomi</taxon>
        <taxon>Mammalia</taxon>
        <taxon>Eutheria</taxon>
        <taxon>Laurasiatheria</taxon>
        <taxon>Artiodactyla</taxon>
        <taxon>Whippomorpha</taxon>
        <taxon>Cetacea</taxon>
        <taxon>Odontoceti</taxon>
        <taxon>Monodontidae</taxon>
        <taxon>Delphinapterus</taxon>
    </lineage>
</organism>
<dbReference type="InterPro" id="IPR041418">
    <property type="entry name" value="SAM_3"/>
</dbReference>
<feature type="region of interest" description="Disordered" evidence="13">
    <location>
        <begin position="252"/>
        <end position="284"/>
    </location>
</feature>
<dbReference type="InParanoid" id="A0A7F8K6P7"/>
<evidence type="ECO:0000256" key="8">
    <source>
        <dbReference type="ARBA" id="ARBA00065375"/>
    </source>
</evidence>
<feature type="coiled-coil region" evidence="12">
    <location>
        <begin position="862"/>
        <end position="889"/>
    </location>
</feature>
<protein>
    <recommendedName>
        <fullName evidence="9">Epidermal growth factor receptor kinase substrate 8-like protein 1</fullName>
    </recommendedName>
    <alternativeName>
        <fullName evidence="10">Epidermal growth factor receptor pathway substrate 8-related protein 1</fullName>
    </alternativeName>
</protein>
<keyword evidence="15" id="KW-1185">Reference proteome</keyword>
<dbReference type="GO" id="GO:0035023">
    <property type="term" value="P:regulation of Rho protein signal transduction"/>
    <property type="evidence" value="ECO:0007669"/>
    <property type="project" value="TreeGrafter"/>
</dbReference>
<dbReference type="InterPro" id="IPR001452">
    <property type="entry name" value="SH3_domain"/>
</dbReference>
<dbReference type="GO" id="GO:0005737">
    <property type="term" value="C:cytoplasm"/>
    <property type="evidence" value="ECO:0007669"/>
    <property type="project" value="UniProtKB-SubCell"/>
</dbReference>
<dbReference type="Gene3D" id="1.10.150.50">
    <property type="entry name" value="Transcription Factor, Ets-1"/>
    <property type="match status" value="1"/>
</dbReference>
<evidence type="ECO:0000256" key="1">
    <source>
        <dbReference type="ARBA" id="ARBA00004496"/>
    </source>
</evidence>
<dbReference type="SMART" id="SM00326">
    <property type="entry name" value="SH3"/>
    <property type="match status" value="1"/>
</dbReference>
<name>A0A7F8K6P7_DELLE</name>
<dbReference type="Pfam" id="PF22975">
    <property type="entry name" value="EPS8_2nd"/>
    <property type="match status" value="2"/>
</dbReference>
<dbReference type="Pfam" id="PF08416">
    <property type="entry name" value="PTB"/>
    <property type="match status" value="2"/>
</dbReference>
<dbReference type="FunCoup" id="A0A7F8K6P7">
    <property type="interactions" value="35"/>
</dbReference>
<comment type="subcellular location">
    <subcellularLocation>
        <location evidence="1">Cytoplasm</location>
    </subcellularLocation>
</comment>
<dbReference type="PANTHER" id="PTHR12287">
    <property type="entry name" value="EPIDERMAL GROWTH FACTOR RECEPTOR KINASE SUBSTRATE EPS8-RELATED PROTEIN"/>
    <property type="match status" value="1"/>
</dbReference>
<dbReference type="FunFam" id="2.30.29.30:FF:000261">
    <property type="entry name" value="Epidermal growth factor receptor kinase substrate 8-like protein 1"/>
    <property type="match status" value="1"/>
</dbReference>
<evidence type="ECO:0000256" key="2">
    <source>
        <dbReference type="ARBA" id="ARBA00006197"/>
    </source>
</evidence>
<feature type="region of interest" description="Disordered" evidence="13">
    <location>
        <begin position="661"/>
        <end position="804"/>
    </location>
</feature>
<comment type="similarity">
    <text evidence="2">Belongs to the EPS8 family.</text>
</comment>
<dbReference type="InterPro" id="IPR055093">
    <property type="entry name" value="EPS8_2nd"/>
</dbReference>
<dbReference type="Proteomes" id="UP000248483">
    <property type="component" value="Unplaced"/>
</dbReference>
<dbReference type="InterPro" id="IPR013625">
    <property type="entry name" value="PTB"/>
</dbReference>
<gene>
    <name evidence="16" type="primary">EPS8L1</name>
</gene>
<comment type="subunit">
    <text evidence="8">Interacts with ABI1. Part of a complex that contains SOS1, ABI1 and EPS8L2. Associates with F-actin.</text>
</comment>
<dbReference type="Pfam" id="PF00018">
    <property type="entry name" value="SH3_1"/>
    <property type="match status" value="1"/>
</dbReference>
<evidence type="ECO:0000256" key="7">
    <source>
        <dbReference type="ARBA" id="ARBA00058563"/>
    </source>
</evidence>
<dbReference type="Pfam" id="PF18016">
    <property type="entry name" value="SAM_3"/>
    <property type="match status" value="1"/>
</dbReference>
<dbReference type="GO" id="GO:0003779">
    <property type="term" value="F:actin binding"/>
    <property type="evidence" value="ECO:0007669"/>
    <property type="project" value="TreeGrafter"/>
</dbReference>
<evidence type="ECO:0000256" key="11">
    <source>
        <dbReference type="PROSITE-ProRule" id="PRU00192"/>
    </source>
</evidence>
<dbReference type="InterPro" id="IPR039801">
    <property type="entry name" value="EPS8-like"/>
</dbReference>
<dbReference type="GO" id="GO:0007266">
    <property type="term" value="P:Rho protein signal transduction"/>
    <property type="evidence" value="ECO:0007669"/>
    <property type="project" value="TreeGrafter"/>
</dbReference>
<evidence type="ECO:0000256" key="3">
    <source>
        <dbReference type="ARBA" id="ARBA00022443"/>
    </source>
</evidence>
<dbReference type="InterPro" id="IPR036028">
    <property type="entry name" value="SH3-like_dom_sf"/>
</dbReference>
<keyword evidence="4" id="KW-0963">Cytoplasm</keyword>
<dbReference type="InterPro" id="IPR013761">
    <property type="entry name" value="SAM/pointed_sf"/>
</dbReference>
<keyword evidence="6 12" id="KW-0175">Coiled coil</keyword>
<feature type="region of interest" description="Disordered" evidence="13">
    <location>
        <begin position="566"/>
        <end position="601"/>
    </location>
</feature>
<dbReference type="GO" id="GO:0031982">
    <property type="term" value="C:vesicle"/>
    <property type="evidence" value="ECO:0007669"/>
    <property type="project" value="TreeGrafter"/>
</dbReference>
<dbReference type="GO" id="GO:1900029">
    <property type="term" value="P:positive regulation of ruffle assembly"/>
    <property type="evidence" value="ECO:0007669"/>
    <property type="project" value="TreeGrafter"/>
</dbReference>
<dbReference type="CDD" id="cd11764">
    <property type="entry name" value="SH3_Eps8"/>
    <property type="match status" value="1"/>
</dbReference>
<dbReference type="FunFam" id="2.30.30.40:FF:000071">
    <property type="entry name" value="Epidermal growth factor receptor kinase substrate 8"/>
    <property type="match status" value="1"/>
</dbReference>
<feature type="region of interest" description="Disordered" evidence="13">
    <location>
        <begin position="541"/>
        <end position="560"/>
    </location>
</feature>
<dbReference type="GeneID" id="111180983"/>
<keyword evidence="3 11" id="KW-0728">SH3 domain</keyword>
<evidence type="ECO:0000256" key="10">
    <source>
        <dbReference type="ARBA" id="ARBA00077699"/>
    </source>
</evidence>
<dbReference type="InterPro" id="IPR011993">
    <property type="entry name" value="PH-like_dom_sf"/>
</dbReference>
<comment type="function">
    <text evidence="7">Stimulates guanine exchange activity of SOS1. May play a role in membrane ruffling and remodeling of the actin cytoskeleton.</text>
</comment>
<dbReference type="InterPro" id="IPR035462">
    <property type="entry name" value="Eps8_SH3"/>
</dbReference>
<evidence type="ECO:0000256" key="4">
    <source>
        <dbReference type="ARBA" id="ARBA00022490"/>
    </source>
</evidence>
<evidence type="ECO:0000256" key="5">
    <source>
        <dbReference type="ARBA" id="ARBA00022553"/>
    </source>
</evidence>
<evidence type="ECO:0000256" key="9">
    <source>
        <dbReference type="ARBA" id="ARBA00067142"/>
    </source>
</evidence>
<dbReference type="Gene3D" id="2.30.30.40">
    <property type="entry name" value="SH3 Domains"/>
    <property type="match status" value="1"/>
</dbReference>
<dbReference type="FunFam" id="1.10.150.50:FF:000023">
    <property type="entry name" value="Epidermal growth factor receptor kinase substrate 8"/>
    <property type="match status" value="1"/>
</dbReference>
<evidence type="ECO:0000256" key="6">
    <source>
        <dbReference type="ARBA" id="ARBA00023054"/>
    </source>
</evidence>